<protein>
    <submittedName>
        <fullName evidence="2">Uncharacterized protein</fullName>
    </submittedName>
</protein>
<feature type="region of interest" description="Disordered" evidence="1">
    <location>
        <begin position="1"/>
        <end position="20"/>
    </location>
</feature>
<dbReference type="EMBL" id="JAHUZN010000013">
    <property type="protein sequence ID" value="KAG8472963.1"/>
    <property type="molecule type" value="Genomic_DNA"/>
</dbReference>
<dbReference type="AlphaFoldDB" id="A0A8J5XX84"/>
<dbReference type="OrthoDB" id="10378820at2759"/>
<feature type="compositionally biased region" description="Low complexity" evidence="1">
    <location>
        <begin position="1"/>
        <end position="11"/>
    </location>
</feature>
<keyword evidence="3" id="KW-1185">Reference proteome</keyword>
<evidence type="ECO:0000313" key="3">
    <source>
        <dbReference type="Proteomes" id="UP000701853"/>
    </source>
</evidence>
<accession>A0A8J5XX84</accession>
<evidence type="ECO:0000256" key="1">
    <source>
        <dbReference type="SAM" id="MobiDB-lite"/>
    </source>
</evidence>
<reference evidence="2 3" key="1">
    <citation type="journal article" date="2021" name="bioRxiv">
        <title>The Gossypium anomalum genome as a resource for cotton improvement and evolutionary analysis of hybrid incompatibility.</title>
        <authorList>
            <person name="Grover C.E."/>
            <person name="Yuan D."/>
            <person name="Arick M.A."/>
            <person name="Miller E.R."/>
            <person name="Hu G."/>
            <person name="Peterson D.G."/>
            <person name="Wendel J.F."/>
            <person name="Udall J.A."/>
        </authorList>
    </citation>
    <scope>NUCLEOTIDE SEQUENCE [LARGE SCALE GENOMIC DNA]</scope>
    <source>
        <strain evidence="2">JFW-Udall</strain>
        <tissue evidence="2">Leaf</tissue>
    </source>
</reference>
<dbReference type="Proteomes" id="UP000701853">
    <property type="component" value="Chromosome 13"/>
</dbReference>
<gene>
    <name evidence="2" type="ORF">CXB51_034878</name>
</gene>
<name>A0A8J5XX84_9ROSI</name>
<organism evidence="2 3">
    <name type="scientific">Gossypium anomalum</name>
    <dbReference type="NCBI Taxonomy" id="47600"/>
    <lineage>
        <taxon>Eukaryota</taxon>
        <taxon>Viridiplantae</taxon>
        <taxon>Streptophyta</taxon>
        <taxon>Embryophyta</taxon>
        <taxon>Tracheophyta</taxon>
        <taxon>Spermatophyta</taxon>
        <taxon>Magnoliopsida</taxon>
        <taxon>eudicotyledons</taxon>
        <taxon>Gunneridae</taxon>
        <taxon>Pentapetalae</taxon>
        <taxon>rosids</taxon>
        <taxon>malvids</taxon>
        <taxon>Malvales</taxon>
        <taxon>Malvaceae</taxon>
        <taxon>Malvoideae</taxon>
        <taxon>Gossypium</taxon>
    </lineage>
</organism>
<comment type="caution">
    <text evidence="2">The sequence shown here is derived from an EMBL/GenBank/DDBJ whole genome shotgun (WGS) entry which is preliminary data.</text>
</comment>
<proteinExistence type="predicted"/>
<evidence type="ECO:0000313" key="2">
    <source>
        <dbReference type="EMBL" id="KAG8472963.1"/>
    </source>
</evidence>
<sequence length="84" mass="9429">MTPSSPLSSSPSPSPSPSLWVANQCHCQNDDEKFWSRTNTRVSVKDAGSMVLGLSQNLRLYLQFLALVKRGSKPNKEEEEKQDY</sequence>